<feature type="binding site" evidence="9">
    <location>
        <position position="516"/>
    </location>
    <ligand>
        <name>Ca(2+)</name>
        <dbReference type="ChEBI" id="CHEBI:29108"/>
    </ligand>
</feature>
<evidence type="ECO:0000256" key="2">
    <source>
        <dbReference type="ARBA" id="ARBA00022723"/>
    </source>
</evidence>
<dbReference type="GO" id="GO:0006508">
    <property type="term" value="P:proteolysis"/>
    <property type="evidence" value="ECO:0007669"/>
    <property type="project" value="UniProtKB-KW"/>
</dbReference>
<evidence type="ECO:0000313" key="14">
    <source>
        <dbReference type="Proteomes" id="UP000243579"/>
    </source>
</evidence>
<accession>A0A1V9YQP0</accession>
<dbReference type="Gene3D" id="3.40.50.200">
    <property type="entry name" value="Peptidase S8/S53 domain"/>
    <property type="match status" value="1"/>
</dbReference>
<feature type="active site" description="Charge relay system" evidence="9">
    <location>
        <position position="244"/>
    </location>
</feature>
<dbReference type="STRING" id="1202772.A0A1V9YQP0"/>
<keyword evidence="14" id="KW-1185">Reference proteome</keyword>
<comment type="catalytic activity">
    <reaction evidence="7">
        <text>Hydrolysis of proteins with broad specificity for peptide bonds, and a preference for a large uncharged residue in P1. Hydrolyzes peptide amides.</text>
        <dbReference type="EC" id="3.4.21.62"/>
    </reaction>
</comment>
<protein>
    <recommendedName>
        <fullName evidence="8">subtilisin</fullName>
        <ecNumber evidence="8">3.4.21.62</ecNumber>
    </recommendedName>
</protein>
<evidence type="ECO:0000256" key="7">
    <source>
        <dbReference type="ARBA" id="ARBA00023529"/>
    </source>
</evidence>
<dbReference type="InterPro" id="IPR030400">
    <property type="entry name" value="Sedolisin_dom"/>
</dbReference>
<dbReference type="GO" id="GO:0008240">
    <property type="term" value="F:tripeptidyl-peptidase activity"/>
    <property type="evidence" value="ECO:0007669"/>
    <property type="project" value="TreeGrafter"/>
</dbReference>
<dbReference type="EC" id="3.4.21.62" evidence="8"/>
<keyword evidence="5 9" id="KW-0106">Calcium</keyword>
<dbReference type="PANTHER" id="PTHR14218">
    <property type="entry name" value="PROTEASE S8 TRIPEPTIDYL PEPTIDASE I CLN2"/>
    <property type="match status" value="1"/>
</dbReference>
<reference evidence="13 14" key="1">
    <citation type="journal article" date="2014" name="Genome Biol. Evol.">
        <title>The secreted proteins of Achlya hypogyna and Thraustotheca clavata identify the ancestral oomycete secretome and reveal gene acquisitions by horizontal gene transfer.</title>
        <authorList>
            <person name="Misner I."/>
            <person name="Blouin N."/>
            <person name="Leonard G."/>
            <person name="Richards T.A."/>
            <person name="Lane C.E."/>
        </authorList>
    </citation>
    <scope>NUCLEOTIDE SEQUENCE [LARGE SCALE GENOMIC DNA]</scope>
    <source>
        <strain evidence="13 14">ATCC 48635</strain>
    </source>
</reference>
<feature type="chain" id="PRO_5012144822" description="subtilisin" evidence="11">
    <location>
        <begin position="16"/>
        <end position="619"/>
    </location>
</feature>
<feature type="domain" description="Peptidase S53" evidence="12">
    <location>
        <begin position="174"/>
        <end position="563"/>
    </location>
</feature>
<keyword evidence="10" id="KW-1133">Transmembrane helix</keyword>
<feature type="binding site" evidence="9">
    <location>
        <position position="543"/>
    </location>
    <ligand>
        <name>Ca(2+)</name>
        <dbReference type="ChEBI" id="CHEBI:29108"/>
    </ligand>
</feature>
<feature type="transmembrane region" description="Helical" evidence="10">
    <location>
        <begin position="583"/>
        <end position="603"/>
    </location>
</feature>
<keyword evidence="4 9" id="KW-0720">Serine protease</keyword>
<proteinExistence type="predicted"/>
<dbReference type="SUPFAM" id="SSF54897">
    <property type="entry name" value="Protease propeptides/inhibitors"/>
    <property type="match status" value="1"/>
</dbReference>
<dbReference type="GO" id="GO:0046872">
    <property type="term" value="F:metal ion binding"/>
    <property type="evidence" value="ECO:0007669"/>
    <property type="project" value="UniProtKB-UniRule"/>
</dbReference>
<evidence type="ECO:0000256" key="10">
    <source>
        <dbReference type="SAM" id="Phobius"/>
    </source>
</evidence>
<evidence type="ECO:0000256" key="6">
    <source>
        <dbReference type="ARBA" id="ARBA00023145"/>
    </source>
</evidence>
<evidence type="ECO:0000256" key="5">
    <source>
        <dbReference type="ARBA" id="ARBA00022837"/>
    </source>
</evidence>
<dbReference type="InterPro" id="IPR015366">
    <property type="entry name" value="S53_propep"/>
</dbReference>
<dbReference type="Pfam" id="PF09286">
    <property type="entry name" value="Pro-kuma_activ"/>
    <property type="match status" value="1"/>
</dbReference>
<dbReference type="GO" id="GO:0004252">
    <property type="term" value="F:serine-type endopeptidase activity"/>
    <property type="evidence" value="ECO:0007669"/>
    <property type="project" value="UniProtKB-UniRule"/>
</dbReference>
<feature type="binding site" evidence="9">
    <location>
        <position position="517"/>
    </location>
    <ligand>
        <name>Ca(2+)</name>
        <dbReference type="ChEBI" id="CHEBI:29108"/>
    </ligand>
</feature>
<gene>
    <name evidence="13" type="ORF">ACHHYP_07583</name>
</gene>
<dbReference type="PROSITE" id="PS51695">
    <property type="entry name" value="SEDOLISIN"/>
    <property type="match status" value="1"/>
</dbReference>
<feature type="active site" description="Charge relay system" evidence="9">
    <location>
        <position position="471"/>
    </location>
</feature>
<keyword evidence="10" id="KW-0472">Membrane</keyword>
<evidence type="ECO:0000313" key="13">
    <source>
        <dbReference type="EMBL" id="OQR88079.1"/>
    </source>
</evidence>
<organism evidence="13 14">
    <name type="scientific">Achlya hypogyna</name>
    <name type="common">Oomycete</name>
    <name type="synonym">Protoachlya hypogyna</name>
    <dbReference type="NCBI Taxonomy" id="1202772"/>
    <lineage>
        <taxon>Eukaryota</taxon>
        <taxon>Sar</taxon>
        <taxon>Stramenopiles</taxon>
        <taxon>Oomycota</taxon>
        <taxon>Saprolegniomycetes</taxon>
        <taxon>Saprolegniales</taxon>
        <taxon>Achlyaceae</taxon>
        <taxon>Achlya</taxon>
    </lineage>
</organism>
<keyword evidence="2 9" id="KW-0479">Metal-binding</keyword>
<dbReference type="EMBL" id="JNBR01001410">
    <property type="protein sequence ID" value="OQR88079.1"/>
    <property type="molecule type" value="Genomic_DNA"/>
</dbReference>
<evidence type="ECO:0000256" key="8">
    <source>
        <dbReference type="ARBA" id="ARBA00023619"/>
    </source>
</evidence>
<sequence length="619" mass="65810">MRVLALGVLAMGAVAIEHAAWTRTGRADKHDLVDLAFALRPAVPGALAAQLKAISDVESPSYGQYLSHSEVTDLAAPNAAAIAAMDALLADWNSTRRGEYYHVSLPVEAVEALFDTELHVFRRSGRDVVRPHGSYVVPHSIREHVYLVDGLEHFPANFRLLAADSVQPANVAGGISLATIRQQYGLPTTPLASDESNHVTIGAFLKEDFSDVDLVQYYYRNGLTTTPLPHSRGCHGDGWAATGEASLDIQLVMGLTQNEHNWLHCYQQNRNASRPFGDDNQEPFLSFLVALQETTALETPPSVVSISYADDECAVPPEYIAAVDQEFIKAGLRGITIVVASGDNGVVGSTLIGFCGRPLCSRFETGYPASSPYVLSVGATQILPTLAADGAANREDVVTTDTGGAISSGSGYSWYADRPSYQDSVVRAYAGPLPPANLYRANGRVFPDVVAVGHNIPIIVNGRAELTDGTSASAPIVAAVVHQINQFRLNHGRGALGFANPLLYKLFAVCPGIFRDITVGKNQCGMGSQQCCAAGFSAAPGWDPLTGLGAIKFDAFVAQMTACEALVLTPQQLLRSPEANGDLTVYVAGGVVLVGALLAVFAVRARQSISDGAYQLMNE</sequence>
<feature type="binding site" evidence="9">
    <location>
        <position position="541"/>
    </location>
    <ligand>
        <name>Ca(2+)</name>
        <dbReference type="ChEBI" id="CHEBI:29108"/>
    </ligand>
</feature>
<evidence type="ECO:0000256" key="4">
    <source>
        <dbReference type="ARBA" id="ARBA00022825"/>
    </source>
</evidence>
<dbReference type="CDD" id="cd11377">
    <property type="entry name" value="Pro-peptidase_S53"/>
    <property type="match status" value="1"/>
</dbReference>
<dbReference type="SMART" id="SM00944">
    <property type="entry name" value="Pro-kuma_activ"/>
    <property type="match status" value="1"/>
</dbReference>
<keyword evidence="1 9" id="KW-0645">Protease</keyword>
<dbReference type="Pfam" id="PF00082">
    <property type="entry name" value="Peptidase_S8"/>
    <property type="match status" value="1"/>
</dbReference>
<evidence type="ECO:0000256" key="3">
    <source>
        <dbReference type="ARBA" id="ARBA00022801"/>
    </source>
</evidence>
<keyword evidence="11" id="KW-0732">Signal</keyword>
<dbReference type="Proteomes" id="UP000243579">
    <property type="component" value="Unassembled WGS sequence"/>
</dbReference>
<dbReference type="OrthoDB" id="2919105at2759"/>
<name>A0A1V9YQP0_ACHHY</name>
<dbReference type="AlphaFoldDB" id="A0A1V9YQP0"/>
<dbReference type="PANTHER" id="PTHR14218:SF15">
    <property type="entry name" value="TRIPEPTIDYL-PEPTIDASE 1"/>
    <property type="match status" value="1"/>
</dbReference>
<dbReference type="InterPro" id="IPR000209">
    <property type="entry name" value="Peptidase_S8/S53_dom"/>
</dbReference>
<keyword evidence="10" id="KW-0812">Transmembrane</keyword>
<comment type="cofactor">
    <cofactor evidence="9">
        <name>Ca(2+)</name>
        <dbReference type="ChEBI" id="CHEBI:29108"/>
    </cofactor>
    <text evidence="9">Binds 1 Ca(2+) ion per subunit.</text>
</comment>
<dbReference type="CDD" id="cd04056">
    <property type="entry name" value="Peptidases_S53"/>
    <property type="match status" value="1"/>
</dbReference>
<dbReference type="InterPro" id="IPR036852">
    <property type="entry name" value="Peptidase_S8/S53_dom_sf"/>
</dbReference>
<dbReference type="SUPFAM" id="SSF52743">
    <property type="entry name" value="Subtilisin-like"/>
    <property type="match status" value="1"/>
</dbReference>
<feature type="signal peptide" evidence="11">
    <location>
        <begin position="1"/>
        <end position="15"/>
    </location>
</feature>
<evidence type="ECO:0000259" key="12">
    <source>
        <dbReference type="PROSITE" id="PS51695"/>
    </source>
</evidence>
<feature type="active site" description="Charge relay system" evidence="9">
    <location>
        <position position="248"/>
    </location>
</feature>
<comment type="caution">
    <text evidence="13">The sequence shown here is derived from an EMBL/GenBank/DDBJ whole genome shotgun (WGS) entry which is preliminary data.</text>
</comment>
<keyword evidence="3 9" id="KW-0378">Hydrolase</keyword>
<evidence type="ECO:0000256" key="1">
    <source>
        <dbReference type="ARBA" id="ARBA00022670"/>
    </source>
</evidence>
<evidence type="ECO:0000256" key="9">
    <source>
        <dbReference type="PROSITE-ProRule" id="PRU01032"/>
    </source>
</evidence>
<keyword evidence="6" id="KW-0865">Zymogen</keyword>
<evidence type="ECO:0000256" key="11">
    <source>
        <dbReference type="SAM" id="SignalP"/>
    </source>
</evidence>
<dbReference type="InterPro" id="IPR050819">
    <property type="entry name" value="Tripeptidyl-peptidase_I"/>
</dbReference>